<evidence type="ECO:0000256" key="3">
    <source>
        <dbReference type="ARBA" id="ARBA00022670"/>
    </source>
</evidence>
<dbReference type="PANTHER" id="PTHR43982">
    <property type="entry name" value="UBIQUITIN CARBOXYL-TERMINAL HYDROLASE"/>
    <property type="match status" value="1"/>
</dbReference>
<dbReference type="InterPro" id="IPR001394">
    <property type="entry name" value="Peptidase_C19_UCH"/>
</dbReference>
<evidence type="ECO:0000256" key="2">
    <source>
        <dbReference type="ARBA" id="ARBA00012759"/>
    </source>
</evidence>
<name>A0A699YD40_HAELA</name>
<dbReference type="InterPro" id="IPR038765">
    <property type="entry name" value="Papain-like_cys_pep_sf"/>
</dbReference>
<feature type="region of interest" description="Disordered" evidence="7">
    <location>
        <begin position="162"/>
        <end position="212"/>
    </location>
</feature>
<feature type="compositionally biased region" description="Low complexity" evidence="7">
    <location>
        <begin position="203"/>
        <end position="212"/>
    </location>
</feature>
<dbReference type="AlphaFoldDB" id="A0A699YD40"/>
<accession>A0A699YD40</accession>
<feature type="compositionally biased region" description="Basic and acidic residues" evidence="7">
    <location>
        <begin position="185"/>
        <end position="196"/>
    </location>
</feature>
<dbReference type="InterPro" id="IPR028889">
    <property type="entry name" value="USP"/>
</dbReference>
<feature type="domain" description="USP" evidence="8">
    <location>
        <begin position="1"/>
        <end position="312"/>
    </location>
</feature>
<dbReference type="SUPFAM" id="SSF54001">
    <property type="entry name" value="Cysteine proteinases"/>
    <property type="match status" value="1"/>
</dbReference>
<evidence type="ECO:0000256" key="7">
    <source>
        <dbReference type="SAM" id="MobiDB-lite"/>
    </source>
</evidence>
<evidence type="ECO:0000256" key="1">
    <source>
        <dbReference type="ARBA" id="ARBA00000707"/>
    </source>
</evidence>
<dbReference type="GO" id="GO:0070628">
    <property type="term" value="F:proteasome binding"/>
    <property type="evidence" value="ECO:0007669"/>
    <property type="project" value="TreeGrafter"/>
</dbReference>
<reference evidence="9 10" key="1">
    <citation type="submission" date="2020-02" db="EMBL/GenBank/DDBJ databases">
        <title>Draft genome sequence of Haematococcus lacustris strain NIES-144.</title>
        <authorList>
            <person name="Morimoto D."/>
            <person name="Nakagawa S."/>
            <person name="Yoshida T."/>
            <person name="Sawayama S."/>
        </authorList>
    </citation>
    <scope>NUCLEOTIDE SEQUENCE [LARGE SCALE GENOMIC DNA]</scope>
    <source>
        <strain evidence="9 10">NIES-144</strain>
    </source>
</reference>
<dbReference type="GO" id="GO:0043161">
    <property type="term" value="P:proteasome-mediated ubiquitin-dependent protein catabolic process"/>
    <property type="evidence" value="ECO:0007669"/>
    <property type="project" value="InterPro"/>
</dbReference>
<evidence type="ECO:0000256" key="5">
    <source>
        <dbReference type="ARBA" id="ARBA00022801"/>
    </source>
</evidence>
<protein>
    <recommendedName>
        <fullName evidence="2">ubiquitinyl hydrolase 1</fullName>
        <ecNumber evidence="2">3.4.19.12</ecNumber>
    </recommendedName>
</protein>
<organism evidence="9 10">
    <name type="scientific">Haematococcus lacustris</name>
    <name type="common">Green alga</name>
    <name type="synonym">Haematococcus pluvialis</name>
    <dbReference type="NCBI Taxonomy" id="44745"/>
    <lineage>
        <taxon>Eukaryota</taxon>
        <taxon>Viridiplantae</taxon>
        <taxon>Chlorophyta</taxon>
        <taxon>core chlorophytes</taxon>
        <taxon>Chlorophyceae</taxon>
        <taxon>CS clade</taxon>
        <taxon>Chlamydomonadales</taxon>
        <taxon>Haematococcaceae</taxon>
        <taxon>Haematococcus</taxon>
    </lineage>
</organism>
<keyword evidence="10" id="KW-1185">Reference proteome</keyword>
<comment type="catalytic activity">
    <reaction evidence="1">
        <text>Thiol-dependent hydrolysis of ester, thioester, amide, peptide and isopeptide bonds formed by the C-terminal Gly of ubiquitin (a 76-residue protein attached to proteins as an intracellular targeting signal).</text>
        <dbReference type="EC" id="3.4.19.12"/>
    </reaction>
</comment>
<evidence type="ECO:0000256" key="4">
    <source>
        <dbReference type="ARBA" id="ARBA00022786"/>
    </source>
</evidence>
<dbReference type="GO" id="GO:0016579">
    <property type="term" value="P:protein deubiquitination"/>
    <property type="evidence" value="ECO:0007669"/>
    <property type="project" value="InterPro"/>
</dbReference>
<dbReference type="GO" id="GO:0061136">
    <property type="term" value="P:regulation of proteasomal protein catabolic process"/>
    <property type="evidence" value="ECO:0007669"/>
    <property type="project" value="TreeGrafter"/>
</dbReference>
<dbReference type="EC" id="3.4.19.12" evidence="2"/>
<keyword evidence="3" id="KW-0645">Protease</keyword>
<proteinExistence type="predicted"/>
<evidence type="ECO:0000313" key="9">
    <source>
        <dbReference type="EMBL" id="GFH07321.1"/>
    </source>
</evidence>
<dbReference type="PROSITE" id="PS50235">
    <property type="entry name" value="USP_3"/>
    <property type="match status" value="1"/>
</dbReference>
<dbReference type="InterPro" id="IPR044635">
    <property type="entry name" value="UBP14-like"/>
</dbReference>
<dbReference type="PANTHER" id="PTHR43982:SF1">
    <property type="entry name" value="UBIQUITIN CARBOXYL-TERMINAL HYDROLASE 14"/>
    <property type="match status" value="1"/>
</dbReference>
<comment type="caution">
    <text evidence="9">The sequence shown here is derived from an EMBL/GenBank/DDBJ whole genome shotgun (WGS) entry which is preliminary data.</text>
</comment>
<evidence type="ECO:0000259" key="8">
    <source>
        <dbReference type="PROSITE" id="PS50235"/>
    </source>
</evidence>
<dbReference type="Proteomes" id="UP000485058">
    <property type="component" value="Unassembled WGS sequence"/>
</dbReference>
<evidence type="ECO:0000256" key="6">
    <source>
        <dbReference type="ARBA" id="ARBA00022807"/>
    </source>
</evidence>
<dbReference type="EMBL" id="BLLF01000087">
    <property type="protein sequence ID" value="GFH07321.1"/>
    <property type="molecule type" value="Genomic_DNA"/>
</dbReference>
<keyword evidence="4" id="KW-0833">Ubl conjugation pathway</keyword>
<dbReference type="GO" id="GO:0004843">
    <property type="term" value="F:cysteine-type deubiquitinase activity"/>
    <property type="evidence" value="ECO:0007669"/>
    <property type="project" value="UniProtKB-EC"/>
</dbReference>
<dbReference type="Gene3D" id="3.90.70.10">
    <property type="entry name" value="Cysteine proteinases"/>
    <property type="match status" value="1"/>
</dbReference>
<keyword evidence="6" id="KW-0788">Thiol protease</keyword>
<gene>
    <name evidence="9" type="ORF">HaLaN_02106</name>
</gene>
<keyword evidence="5 9" id="KW-0378">Hydrolase</keyword>
<evidence type="ECO:0000313" key="10">
    <source>
        <dbReference type="Proteomes" id="UP000485058"/>
    </source>
</evidence>
<sequence length="361" mass="38744">MESGGEPFPPYAFLSALREKYPQFGQPGPGGVPAQQDAEECWTNLMYALKEKVKDASGMPTVEQVFGIKTALKLKCDESGEELQEDAVTYMLKCNIDLSVNHLNDGILLGLRDDREKHSQALGRTAVFKGSSLITRLPPYLTVQLVRFFYKVDTQSKAKVLRKPGAEEGAGGTAGCLQGSAGPGHRGDQGCKERRSQGANEPAAGSSTGAATGVATPMEVEGSGEGAAASTSLMPVTNYVGAETGKYELFACLTHKGRSADSGHYVSWVKQADGKWVLFDDDKLTLRTEDEILALSGGGDWHMAYLLLYRAITVPAAGAEAAARASRANYLGVERVECDMLGSNRVRQAGMRDGWEAEHWA</sequence>
<dbReference type="Pfam" id="PF00443">
    <property type="entry name" value="UCH"/>
    <property type="match status" value="1"/>
</dbReference>